<proteinExistence type="predicted"/>
<dbReference type="STRING" id="1678840.ATC1_13389"/>
<evidence type="ECO:0000313" key="2">
    <source>
        <dbReference type="Proteomes" id="UP000053370"/>
    </source>
</evidence>
<name>A0A0S7BVL2_9CHLR</name>
<gene>
    <name evidence="1" type="ORF">ATC1_13389</name>
</gene>
<dbReference type="InterPro" id="IPR049744">
    <property type="entry name" value="CC/Se_fam"/>
</dbReference>
<accession>A0A0S7BVL2</accession>
<evidence type="ECO:0000313" key="1">
    <source>
        <dbReference type="EMBL" id="GAP40415.1"/>
    </source>
</evidence>
<protein>
    <recommendedName>
        <fullName evidence="3">Fe-S cluster assembly iron-binding protein IscA</fullName>
    </recommendedName>
</protein>
<dbReference type="NCBIfam" id="NF041239">
    <property type="entry name" value="Moor_selen_rel"/>
    <property type="match status" value="1"/>
</dbReference>
<evidence type="ECO:0008006" key="3">
    <source>
        <dbReference type="Google" id="ProtNLM"/>
    </source>
</evidence>
<dbReference type="AlphaFoldDB" id="A0A0S7BVL2"/>
<reference evidence="1" key="1">
    <citation type="journal article" date="2015" name="Genome Announc.">
        <title>Draft Genome Sequence of Anaerolineae Strain TC1, a Novel Isolate from a Methanogenic Wastewater Treatment System.</title>
        <authorList>
            <person name="Matsuura N."/>
            <person name="Tourlousse D.M."/>
            <person name="Sun L."/>
            <person name="Toyonaga M."/>
            <person name="Kuroda K."/>
            <person name="Ohashi A."/>
            <person name="Cruz R."/>
            <person name="Yamaguchi T."/>
            <person name="Sekiguchi Y."/>
        </authorList>
    </citation>
    <scope>NUCLEOTIDE SEQUENCE [LARGE SCALE GENOMIC DNA]</scope>
    <source>
        <strain evidence="1">TC1</strain>
    </source>
</reference>
<organism evidence="1">
    <name type="scientific">Flexilinea flocculi</name>
    <dbReference type="NCBI Taxonomy" id="1678840"/>
    <lineage>
        <taxon>Bacteria</taxon>
        <taxon>Bacillati</taxon>
        <taxon>Chloroflexota</taxon>
        <taxon>Anaerolineae</taxon>
        <taxon>Anaerolineales</taxon>
        <taxon>Anaerolineaceae</taxon>
        <taxon>Flexilinea</taxon>
    </lineage>
</organism>
<dbReference type="Proteomes" id="UP000053370">
    <property type="component" value="Unassembled WGS sequence"/>
</dbReference>
<sequence>MFIISPDAKDWLAKKGCSAIVLERQVIQTHACSCTNMNYMKVQTGEPSEKANYRIENVDGIAVYYSDKIKFPQNRNFRIELSSVLGLKSLKIEGVFQSEEIKLG</sequence>
<keyword evidence="2" id="KW-1185">Reference proteome</keyword>
<dbReference type="EMBL" id="DF968181">
    <property type="protein sequence ID" value="GAP40415.1"/>
    <property type="molecule type" value="Genomic_DNA"/>
</dbReference>
<dbReference type="RefSeq" id="WP_062279678.1">
    <property type="nucleotide sequence ID" value="NZ_DF968181.1"/>
</dbReference>